<accession>A0AAE1PKJ5</accession>
<organism evidence="2 3">
    <name type="scientific">Petrolisthes manimaculis</name>
    <dbReference type="NCBI Taxonomy" id="1843537"/>
    <lineage>
        <taxon>Eukaryota</taxon>
        <taxon>Metazoa</taxon>
        <taxon>Ecdysozoa</taxon>
        <taxon>Arthropoda</taxon>
        <taxon>Crustacea</taxon>
        <taxon>Multicrustacea</taxon>
        <taxon>Malacostraca</taxon>
        <taxon>Eumalacostraca</taxon>
        <taxon>Eucarida</taxon>
        <taxon>Decapoda</taxon>
        <taxon>Pleocyemata</taxon>
        <taxon>Anomura</taxon>
        <taxon>Galatheoidea</taxon>
        <taxon>Porcellanidae</taxon>
        <taxon>Petrolisthes</taxon>
    </lineage>
</organism>
<gene>
    <name evidence="2" type="ORF">Pmani_018643</name>
</gene>
<reference evidence="2" key="1">
    <citation type="submission" date="2023-11" db="EMBL/GenBank/DDBJ databases">
        <title>Genome assemblies of two species of porcelain crab, Petrolisthes cinctipes and Petrolisthes manimaculis (Anomura: Porcellanidae).</title>
        <authorList>
            <person name="Angst P."/>
        </authorList>
    </citation>
    <scope>NUCLEOTIDE SEQUENCE</scope>
    <source>
        <strain evidence="2">PB745_02</strain>
        <tissue evidence="2">Gill</tissue>
    </source>
</reference>
<dbReference type="AlphaFoldDB" id="A0AAE1PKJ5"/>
<name>A0AAE1PKJ5_9EUCA</name>
<sequence>MMVVPLFGLQYVVTIYRHQALGCDWHDLYQIFNNMIEGSTGTVVAIIFCYTNGEGYVLISFSHEIHHVQSLRVLTDSAWLYTGRSWRFYRGLYNGIRCRGTWVVADEKLQVRTLVRRWWSLVLERRSTRGCETIRSRSLSTVHTTLLPARRNSSLVSITANNHLIRQSNSGANVTQLLPSLPGSRCSITQPSATIDSSTNTPIARRSPQQMETTISPSEYEAPVVSNPPQVPSYSSSPGVQVPNYSSSPGVSESVSGDEQVWSDPAIITQNPPEVLPGDSLQVLFKKGNSEPSVEVSVSVPRKSNGTQ</sequence>
<feature type="compositionally biased region" description="Low complexity" evidence="1">
    <location>
        <begin position="246"/>
        <end position="257"/>
    </location>
</feature>
<feature type="compositionally biased region" description="Low complexity" evidence="1">
    <location>
        <begin position="290"/>
        <end position="301"/>
    </location>
</feature>
<feature type="compositionally biased region" description="Polar residues" evidence="1">
    <location>
        <begin position="190"/>
        <end position="217"/>
    </location>
</feature>
<comment type="caution">
    <text evidence="2">The sequence shown here is derived from an EMBL/GenBank/DDBJ whole genome shotgun (WGS) entry which is preliminary data.</text>
</comment>
<evidence type="ECO:0000313" key="3">
    <source>
        <dbReference type="Proteomes" id="UP001292094"/>
    </source>
</evidence>
<proteinExistence type="predicted"/>
<evidence type="ECO:0000313" key="2">
    <source>
        <dbReference type="EMBL" id="KAK4309713.1"/>
    </source>
</evidence>
<feature type="compositionally biased region" description="Polar residues" evidence="1">
    <location>
        <begin position="232"/>
        <end position="245"/>
    </location>
</feature>
<dbReference type="Proteomes" id="UP001292094">
    <property type="component" value="Unassembled WGS sequence"/>
</dbReference>
<feature type="region of interest" description="Disordered" evidence="1">
    <location>
        <begin position="190"/>
        <end position="308"/>
    </location>
</feature>
<keyword evidence="3" id="KW-1185">Reference proteome</keyword>
<evidence type="ECO:0000256" key="1">
    <source>
        <dbReference type="SAM" id="MobiDB-lite"/>
    </source>
</evidence>
<protein>
    <submittedName>
        <fullName evidence="2">Uncharacterized protein</fullName>
    </submittedName>
</protein>
<dbReference type="EMBL" id="JAWZYT010001723">
    <property type="protein sequence ID" value="KAK4309713.1"/>
    <property type="molecule type" value="Genomic_DNA"/>
</dbReference>